<feature type="coiled-coil region" evidence="7">
    <location>
        <begin position="11"/>
        <end position="70"/>
    </location>
</feature>
<evidence type="ECO:0000256" key="1">
    <source>
        <dbReference type="ARBA" id="ARBA00004167"/>
    </source>
</evidence>
<dbReference type="EMBL" id="HBUE01342731">
    <property type="protein sequence ID" value="CAG6599336.1"/>
    <property type="molecule type" value="Transcribed_RNA"/>
</dbReference>
<dbReference type="EMBL" id="HBUE01135237">
    <property type="protein sequence ID" value="CAG6498364.1"/>
    <property type="molecule type" value="Transcribed_RNA"/>
</dbReference>
<evidence type="ECO:0000256" key="5">
    <source>
        <dbReference type="ARBA" id="ARBA00023054"/>
    </source>
</evidence>
<feature type="transmembrane region" description="Helical" evidence="8">
    <location>
        <begin position="75"/>
        <end position="95"/>
    </location>
</feature>
<dbReference type="AlphaFoldDB" id="A0A8D8CQ45"/>
<dbReference type="EMBL" id="HBUE01135238">
    <property type="protein sequence ID" value="CAG6498365.1"/>
    <property type="molecule type" value="Transcribed_RNA"/>
</dbReference>
<sequence length="99" mass="11290">MAKPCPIQKQIETSNETIASLRERIKRVERRLIDAGPGEDAYDRPEVEELVAIKKLLEDNEQKLHKLHKENSKSFAIAACLFFVCFLIYGIYVLLTNGA</sequence>
<protein>
    <recommendedName>
        <fullName evidence="2">Coiled-coil domain-containing protein 167</fullName>
    </recommendedName>
</protein>
<keyword evidence="6 8" id="KW-0472">Membrane</keyword>
<evidence type="ECO:0000313" key="9">
    <source>
        <dbReference type="EMBL" id="CAG6498365.1"/>
    </source>
</evidence>
<evidence type="ECO:0000256" key="4">
    <source>
        <dbReference type="ARBA" id="ARBA00022989"/>
    </source>
</evidence>
<evidence type="ECO:0000256" key="8">
    <source>
        <dbReference type="SAM" id="Phobius"/>
    </source>
</evidence>
<proteinExistence type="predicted"/>
<dbReference type="EMBL" id="HBUE01235823">
    <property type="protein sequence ID" value="CAG6547150.1"/>
    <property type="molecule type" value="Transcribed_RNA"/>
</dbReference>
<dbReference type="EMBL" id="HBUE01135240">
    <property type="protein sequence ID" value="CAG6498366.1"/>
    <property type="molecule type" value="Transcribed_RNA"/>
</dbReference>
<name>A0A8D8CQ45_CULPI</name>
<dbReference type="GO" id="GO:0016020">
    <property type="term" value="C:membrane"/>
    <property type="evidence" value="ECO:0007669"/>
    <property type="project" value="UniProtKB-SubCell"/>
</dbReference>
<keyword evidence="4 8" id="KW-1133">Transmembrane helix</keyword>
<dbReference type="EMBL" id="HBUE01342732">
    <property type="protein sequence ID" value="CAG6599337.1"/>
    <property type="molecule type" value="Transcribed_RNA"/>
</dbReference>
<dbReference type="EMBL" id="HBUE01342733">
    <property type="protein sequence ID" value="CAG6599338.1"/>
    <property type="molecule type" value="Transcribed_RNA"/>
</dbReference>
<dbReference type="EMBL" id="HBUE01235822">
    <property type="protein sequence ID" value="CAG6547149.1"/>
    <property type="molecule type" value="Transcribed_RNA"/>
</dbReference>
<dbReference type="EMBL" id="HBUE01235821">
    <property type="protein sequence ID" value="CAG6547148.1"/>
    <property type="molecule type" value="Transcribed_RNA"/>
</dbReference>
<dbReference type="Pfam" id="PF15188">
    <property type="entry name" value="CCDC-167"/>
    <property type="match status" value="1"/>
</dbReference>
<dbReference type="EMBL" id="HBUE01135241">
    <property type="protein sequence ID" value="CAG6498367.1"/>
    <property type="molecule type" value="Transcribed_RNA"/>
</dbReference>
<comment type="subcellular location">
    <subcellularLocation>
        <location evidence="1">Membrane</location>
        <topology evidence="1">Single-pass membrane protein</topology>
    </subcellularLocation>
</comment>
<organism evidence="9">
    <name type="scientific">Culex pipiens</name>
    <name type="common">House mosquito</name>
    <dbReference type="NCBI Taxonomy" id="7175"/>
    <lineage>
        <taxon>Eukaryota</taxon>
        <taxon>Metazoa</taxon>
        <taxon>Ecdysozoa</taxon>
        <taxon>Arthropoda</taxon>
        <taxon>Hexapoda</taxon>
        <taxon>Insecta</taxon>
        <taxon>Pterygota</taxon>
        <taxon>Neoptera</taxon>
        <taxon>Endopterygota</taxon>
        <taxon>Diptera</taxon>
        <taxon>Nematocera</taxon>
        <taxon>Culicoidea</taxon>
        <taxon>Culicidae</taxon>
        <taxon>Culicinae</taxon>
        <taxon>Culicini</taxon>
        <taxon>Culex</taxon>
        <taxon>Culex</taxon>
    </lineage>
</organism>
<dbReference type="EMBL" id="HBUE01235824">
    <property type="protein sequence ID" value="CAG6547151.1"/>
    <property type="molecule type" value="Transcribed_RNA"/>
</dbReference>
<evidence type="ECO:0000256" key="3">
    <source>
        <dbReference type="ARBA" id="ARBA00022692"/>
    </source>
</evidence>
<keyword evidence="5 7" id="KW-0175">Coiled coil</keyword>
<dbReference type="PANTHER" id="PTHR31759">
    <property type="entry name" value="COILED-COIL DOMAIN-CONTAINING PROTEIN 167"/>
    <property type="match status" value="1"/>
</dbReference>
<keyword evidence="3 8" id="KW-0812">Transmembrane</keyword>
<evidence type="ECO:0000256" key="2">
    <source>
        <dbReference type="ARBA" id="ARBA00022350"/>
    </source>
</evidence>
<accession>A0A8D8CQ45</accession>
<dbReference type="InterPro" id="IPR028194">
    <property type="entry name" value="CC167"/>
</dbReference>
<dbReference type="EMBL" id="HBUE01342734">
    <property type="protein sequence ID" value="CAG6599339.1"/>
    <property type="molecule type" value="Transcribed_RNA"/>
</dbReference>
<evidence type="ECO:0000256" key="6">
    <source>
        <dbReference type="ARBA" id="ARBA00023136"/>
    </source>
</evidence>
<dbReference type="EMBL" id="HBUE01135236">
    <property type="protein sequence ID" value="CAG6498363.1"/>
    <property type="molecule type" value="Transcribed_RNA"/>
</dbReference>
<evidence type="ECO:0000256" key="7">
    <source>
        <dbReference type="SAM" id="Coils"/>
    </source>
</evidence>
<reference evidence="9" key="1">
    <citation type="submission" date="2021-05" db="EMBL/GenBank/DDBJ databases">
        <authorList>
            <person name="Alioto T."/>
            <person name="Alioto T."/>
            <person name="Gomez Garrido J."/>
        </authorList>
    </citation>
    <scope>NUCLEOTIDE SEQUENCE</scope>
</reference>
<dbReference type="PANTHER" id="PTHR31759:SF1">
    <property type="entry name" value="COILED-COIL DOMAIN-CONTAINING PROTEIN 167"/>
    <property type="match status" value="1"/>
</dbReference>